<evidence type="ECO:0000313" key="3">
    <source>
        <dbReference type="Proteomes" id="UP001589619"/>
    </source>
</evidence>
<feature type="transmembrane region" description="Helical" evidence="1">
    <location>
        <begin position="229"/>
        <end position="252"/>
    </location>
</feature>
<dbReference type="EMBL" id="JBHMAG010000001">
    <property type="protein sequence ID" value="MFB9750077.1"/>
    <property type="molecule type" value="Genomic_DNA"/>
</dbReference>
<comment type="caution">
    <text evidence="2">The sequence shown here is derived from an EMBL/GenBank/DDBJ whole genome shotgun (WGS) entry which is preliminary data.</text>
</comment>
<feature type="transmembrane region" description="Helical" evidence="1">
    <location>
        <begin position="126"/>
        <end position="149"/>
    </location>
</feature>
<organism evidence="2 3">
    <name type="scientific">Paenibacillus hodogayensis</name>
    <dbReference type="NCBI Taxonomy" id="279208"/>
    <lineage>
        <taxon>Bacteria</taxon>
        <taxon>Bacillati</taxon>
        <taxon>Bacillota</taxon>
        <taxon>Bacilli</taxon>
        <taxon>Bacillales</taxon>
        <taxon>Paenibacillaceae</taxon>
        <taxon>Paenibacillus</taxon>
    </lineage>
</organism>
<feature type="transmembrane region" description="Helical" evidence="1">
    <location>
        <begin position="161"/>
        <end position="183"/>
    </location>
</feature>
<evidence type="ECO:0000313" key="2">
    <source>
        <dbReference type="EMBL" id="MFB9750077.1"/>
    </source>
</evidence>
<dbReference type="InterPro" id="IPR008792">
    <property type="entry name" value="PQQD"/>
</dbReference>
<accession>A0ABV5VP77</accession>
<keyword evidence="1" id="KW-1133">Transmembrane helix</keyword>
<feature type="transmembrane region" description="Helical" evidence="1">
    <location>
        <begin position="329"/>
        <end position="353"/>
    </location>
</feature>
<feature type="transmembrane region" description="Helical" evidence="1">
    <location>
        <begin position="373"/>
        <end position="395"/>
    </location>
</feature>
<sequence>MKVTAQSRLTPVQLVIRPDRQGYIVEDAAAGDYYEMNELCVRALQRMQEGAAIGEIEAELRERFPREDVDVIGFADQLQEMGLVAELDGVALRRDEGPAQGGVGAGRPAGDRQGGFAWIPASFARFWFHPLLLLLYGCAIAANAAILIVRPDLFPRYGDVFLFDSMVLNSVVWLGLSFVLLMLHELGHIMAVRSFGLPARLGIGHRFVFVVFETEMDGIWRLTPKQRNVAFLAGMGVDQLVLLLCLALQAAFPEQSGLIGGLAALAALDVFVKLAFQCCFYMKTDLYYVAENVTGCYNLMERSRDWLAGKLWKGRSAQKQPEETRAVRWYALFYAAGYVFSVTLIAVFFAPQLIVSVTTIVPWLAEPQQPARFWDAVVFLVELLGLGGLLAYAWSKNRKSAGAEKKDRSAAR</sequence>
<keyword evidence="1" id="KW-0472">Membrane</keyword>
<dbReference type="RefSeq" id="WP_344910259.1">
    <property type="nucleotide sequence ID" value="NZ_BAAAYO010000008.1"/>
</dbReference>
<dbReference type="Pfam" id="PF05402">
    <property type="entry name" value="PqqD"/>
    <property type="match status" value="1"/>
</dbReference>
<reference evidence="2 3" key="1">
    <citation type="submission" date="2024-09" db="EMBL/GenBank/DDBJ databases">
        <authorList>
            <person name="Sun Q."/>
            <person name="Mori K."/>
        </authorList>
    </citation>
    <scope>NUCLEOTIDE SEQUENCE [LARGE SCALE GENOMIC DNA]</scope>
    <source>
        <strain evidence="2 3">JCM 12520</strain>
    </source>
</reference>
<evidence type="ECO:0000256" key="1">
    <source>
        <dbReference type="SAM" id="Phobius"/>
    </source>
</evidence>
<dbReference type="Proteomes" id="UP001589619">
    <property type="component" value="Unassembled WGS sequence"/>
</dbReference>
<proteinExistence type="predicted"/>
<name>A0ABV5VP77_9BACL</name>
<protein>
    <submittedName>
        <fullName evidence="2">PqqD family protein</fullName>
    </submittedName>
</protein>
<keyword evidence="3" id="KW-1185">Reference proteome</keyword>
<keyword evidence="1" id="KW-0812">Transmembrane</keyword>
<gene>
    <name evidence="2" type="ORF">ACFFNY_00695</name>
</gene>
<feature type="transmembrane region" description="Helical" evidence="1">
    <location>
        <begin position="258"/>
        <end position="276"/>
    </location>
</feature>